<evidence type="ECO:0000313" key="1">
    <source>
        <dbReference type="EMBL" id="MBX34819.1"/>
    </source>
</evidence>
<organism evidence="1">
    <name type="scientific">Rhizophora mucronata</name>
    <name type="common">Asiatic mangrove</name>
    <dbReference type="NCBI Taxonomy" id="61149"/>
    <lineage>
        <taxon>Eukaryota</taxon>
        <taxon>Viridiplantae</taxon>
        <taxon>Streptophyta</taxon>
        <taxon>Embryophyta</taxon>
        <taxon>Tracheophyta</taxon>
        <taxon>Spermatophyta</taxon>
        <taxon>Magnoliopsida</taxon>
        <taxon>eudicotyledons</taxon>
        <taxon>Gunneridae</taxon>
        <taxon>Pentapetalae</taxon>
        <taxon>rosids</taxon>
        <taxon>fabids</taxon>
        <taxon>Malpighiales</taxon>
        <taxon>Rhizophoraceae</taxon>
        <taxon>Rhizophora</taxon>
    </lineage>
</organism>
<name>A0A2P2MX94_RHIMU</name>
<protein>
    <submittedName>
        <fullName evidence="1">Uncharacterized protein MANES_09G039700</fullName>
    </submittedName>
</protein>
<dbReference type="EMBL" id="GGEC01054335">
    <property type="protein sequence ID" value="MBX34819.1"/>
    <property type="molecule type" value="Transcribed_RNA"/>
</dbReference>
<reference evidence="1" key="1">
    <citation type="submission" date="2018-02" db="EMBL/GenBank/DDBJ databases">
        <title>Rhizophora mucronata_Transcriptome.</title>
        <authorList>
            <person name="Meera S.P."/>
            <person name="Sreeshan A."/>
            <person name="Augustine A."/>
        </authorList>
    </citation>
    <scope>NUCLEOTIDE SEQUENCE</scope>
    <source>
        <tissue evidence="1">Leaf</tissue>
    </source>
</reference>
<dbReference type="AlphaFoldDB" id="A0A2P2MX94"/>
<accession>A0A2P2MX94</accession>
<proteinExistence type="predicted"/>
<sequence>MRHLLNFPSNQTPHRFLLVVLILGCEVQNNIEDCLASLISTKASRQNFSFSVTRQ</sequence>